<dbReference type="AlphaFoldDB" id="A0A8S9PTA2"/>
<sequence>MVDLCKGRLKHDTFGSTTGRPEIGRKTTNFGIMDIFEEAGNSGNIFHQVRIHLEFIKNTQSIRTGIEKYLGLIAGRKFTGNAAIGRMDREARGGSIYEIRTWWQLPGMEVLRCMRPGHAARHVEDVVSPCMDPGHESRQVDGVVSSCIRLRHAASHVEHEVPPHMRPEPCEATHGLPHGLFLIGF</sequence>
<accession>A0A8S9PTA2</accession>
<dbReference type="Proteomes" id="UP000712600">
    <property type="component" value="Unassembled WGS sequence"/>
</dbReference>
<gene>
    <name evidence="1" type="ORF">F2Q69_00045999</name>
</gene>
<protein>
    <submittedName>
        <fullName evidence="1">Uncharacterized protein</fullName>
    </submittedName>
</protein>
<comment type="caution">
    <text evidence="1">The sequence shown here is derived from an EMBL/GenBank/DDBJ whole genome shotgun (WGS) entry which is preliminary data.</text>
</comment>
<reference evidence="1" key="1">
    <citation type="submission" date="2019-12" db="EMBL/GenBank/DDBJ databases">
        <title>Genome sequencing and annotation of Brassica cretica.</title>
        <authorList>
            <person name="Studholme D.J."/>
            <person name="Sarris P."/>
        </authorList>
    </citation>
    <scope>NUCLEOTIDE SEQUENCE</scope>
    <source>
        <strain evidence="1">PFS-109/04</strain>
        <tissue evidence="1">Leaf</tissue>
    </source>
</reference>
<organism evidence="1 2">
    <name type="scientific">Brassica cretica</name>
    <name type="common">Mustard</name>
    <dbReference type="NCBI Taxonomy" id="69181"/>
    <lineage>
        <taxon>Eukaryota</taxon>
        <taxon>Viridiplantae</taxon>
        <taxon>Streptophyta</taxon>
        <taxon>Embryophyta</taxon>
        <taxon>Tracheophyta</taxon>
        <taxon>Spermatophyta</taxon>
        <taxon>Magnoliopsida</taxon>
        <taxon>eudicotyledons</taxon>
        <taxon>Gunneridae</taxon>
        <taxon>Pentapetalae</taxon>
        <taxon>rosids</taxon>
        <taxon>malvids</taxon>
        <taxon>Brassicales</taxon>
        <taxon>Brassicaceae</taxon>
        <taxon>Brassiceae</taxon>
        <taxon>Brassica</taxon>
    </lineage>
</organism>
<name>A0A8S9PTA2_BRACR</name>
<evidence type="ECO:0000313" key="2">
    <source>
        <dbReference type="Proteomes" id="UP000712600"/>
    </source>
</evidence>
<evidence type="ECO:0000313" key="1">
    <source>
        <dbReference type="EMBL" id="KAF3524099.1"/>
    </source>
</evidence>
<proteinExistence type="predicted"/>
<dbReference type="EMBL" id="QGKX02001347">
    <property type="protein sequence ID" value="KAF3524099.1"/>
    <property type="molecule type" value="Genomic_DNA"/>
</dbReference>